<dbReference type="Pfam" id="PF00512">
    <property type="entry name" value="HisKA"/>
    <property type="match status" value="1"/>
</dbReference>
<dbReference type="SMART" id="SM00387">
    <property type="entry name" value="HATPase_c"/>
    <property type="match status" value="1"/>
</dbReference>
<evidence type="ECO:0000259" key="17">
    <source>
        <dbReference type="PROSITE" id="PS50885"/>
    </source>
</evidence>
<keyword evidence="13 15" id="KW-0472">Membrane</keyword>
<dbReference type="SUPFAM" id="SSF158472">
    <property type="entry name" value="HAMP domain-like"/>
    <property type="match status" value="1"/>
</dbReference>
<feature type="coiled-coil region" evidence="14">
    <location>
        <begin position="351"/>
        <end position="378"/>
    </location>
</feature>
<dbReference type="SMART" id="SM00304">
    <property type="entry name" value="HAMP"/>
    <property type="match status" value="1"/>
</dbReference>
<keyword evidence="7 15" id="KW-0812">Transmembrane</keyword>
<evidence type="ECO:0000256" key="13">
    <source>
        <dbReference type="ARBA" id="ARBA00023136"/>
    </source>
</evidence>
<dbReference type="PROSITE" id="PS50885">
    <property type="entry name" value="HAMP"/>
    <property type="match status" value="1"/>
</dbReference>
<feature type="transmembrane region" description="Helical" evidence="15">
    <location>
        <begin position="293"/>
        <end position="316"/>
    </location>
</feature>
<dbReference type="PROSITE" id="PS50109">
    <property type="entry name" value="HIS_KIN"/>
    <property type="match status" value="1"/>
</dbReference>
<dbReference type="Pfam" id="PF02518">
    <property type="entry name" value="HATPase_c"/>
    <property type="match status" value="1"/>
</dbReference>
<evidence type="ECO:0000259" key="16">
    <source>
        <dbReference type="PROSITE" id="PS50109"/>
    </source>
</evidence>
<dbReference type="InterPro" id="IPR000014">
    <property type="entry name" value="PAS"/>
</dbReference>
<dbReference type="PANTHER" id="PTHR43065:SF10">
    <property type="entry name" value="PEROXIDE STRESS-ACTIVATED HISTIDINE KINASE MAK3"/>
    <property type="match status" value="1"/>
</dbReference>
<evidence type="ECO:0000256" key="14">
    <source>
        <dbReference type="SAM" id="Coils"/>
    </source>
</evidence>
<keyword evidence="12" id="KW-0902">Two-component regulatory system</keyword>
<dbReference type="Pfam" id="PF00989">
    <property type="entry name" value="PAS"/>
    <property type="match status" value="1"/>
</dbReference>
<evidence type="ECO:0000256" key="1">
    <source>
        <dbReference type="ARBA" id="ARBA00000085"/>
    </source>
</evidence>
<evidence type="ECO:0000256" key="7">
    <source>
        <dbReference type="ARBA" id="ARBA00022692"/>
    </source>
</evidence>
<protein>
    <recommendedName>
        <fullName evidence="3">histidine kinase</fullName>
        <ecNumber evidence="3">2.7.13.3</ecNumber>
    </recommendedName>
</protein>
<dbReference type="CDD" id="cd00082">
    <property type="entry name" value="HisKA"/>
    <property type="match status" value="1"/>
</dbReference>
<evidence type="ECO:0000256" key="5">
    <source>
        <dbReference type="ARBA" id="ARBA00022553"/>
    </source>
</evidence>
<dbReference type="InterPro" id="IPR003661">
    <property type="entry name" value="HisK_dim/P_dom"/>
</dbReference>
<feature type="transmembrane region" description="Helical" evidence="15">
    <location>
        <begin position="96"/>
        <end position="118"/>
    </location>
</feature>
<dbReference type="EMBL" id="CP133270">
    <property type="protein sequence ID" value="WVX66159.1"/>
    <property type="molecule type" value="Genomic_DNA"/>
</dbReference>
<dbReference type="PIRSF" id="PIRSF037532">
    <property type="entry name" value="STHK_NtrY"/>
    <property type="match status" value="1"/>
</dbReference>
<feature type="transmembrane region" description="Helical" evidence="15">
    <location>
        <begin position="52"/>
        <end position="76"/>
    </location>
</feature>
<feature type="transmembrane region" description="Helical" evidence="15">
    <location>
        <begin position="21"/>
        <end position="40"/>
    </location>
</feature>
<dbReference type="SUPFAM" id="SSF47384">
    <property type="entry name" value="Homodimeric domain of signal transducing histidine kinase"/>
    <property type="match status" value="1"/>
</dbReference>
<dbReference type="PANTHER" id="PTHR43065">
    <property type="entry name" value="SENSOR HISTIDINE KINASE"/>
    <property type="match status" value="1"/>
</dbReference>
<organism evidence="18 19">
    <name type="scientific">Candidatus Bealeia paramacronuclearis</name>
    <dbReference type="NCBI Taxonomy" id="1921001"/>
    <lineage>
        <taxon>Bacteria</taxon>
        <taxon>Pseudomonadati</taxon>
        <taxon>Pseudomonadota</taxon>
        <taxon>Alphaproteobacteria</taxon>
        <taxon>Holosporales</taxon>
        <taxon>Holosporaceae</taxon>
        <taxon>Candidatus Bealeia</taxon>
    </lineage>
</organism>
<comment type="catalytic activity">
    <reaction evidence="1">
        <text>ATP + protein L-histidine = ADP + protein N-phospho-L-histidine.</text>
        <dbReference type="EC" id="2.7.13.3"/>
    </reaction>
</comment>
<gene>
    <name evidence="18" type="ORF">Bealeia1_00332</name>
</gene>
<dbReference type="Gene3D" id="6.10.340.10">
    <property type="match status" value="1"/>
</dbReference>
<evidence type="ECO:0000313" key="18">
    <source>
        <dbReference type="EMBL" id="WVX66159.1"/>
    </source>
</evidence>
<dbReference type="EC" id="2.7.13.3" evidence="3"/>
<evidence type="ECO:0000256" key="6">
    <source>
        <dbReference type="ARBA" id="ARBA00022679"/>
    </source>
</evidence>
<evidence type="ECO:0000256" key="3">
    <source>
        <dbReference type="ARBA" id="ARBA00012438"/>
    </source>
</evidence>
<keyword evidence="11 15" id="KW-1133">Transmembrane helix</keyword>
<dbReference type="SUPFAM" id="SSF55874">
    <property type="entry name" value="ATPase domain of HSP90 chaperone/DNA topoisomerase II/histidine kinase"/>
    <property type="match status" value="1"/>
</dbReference>
<keyword evidence="8" id="KW-0547">Nucleotide-binding</keyword>
<dbReference type="Gene3D" id="3.30.450.20">
    <property type="entry name" value="PAS domain"/>
    <property type="match status" value="1"/>
</dbReference>
<dbReference type="InterPro" id="IPR004358">
    <property type="entry name" value="Sig_transdc_His_kin-like_C"/>
</dbReference>
<keyword evidence="6" id="KW-0808">Transferase</keyword>
<accession>A0ABZ2C125</accession>
<keyword evidence="10" id="KW-0067">ATP-binding</keyword>
<dbReference type="InterPro" id="IPR005467">
    <property type="entry name" value="His_kinase_dom"/>
</dbReference>
<keyword evidence="14" id="KW-0175">Coiled coil</keyword>
<dbReference type="InterPro" id="IPR013767">
    <property type="entry name" value="PAS_fold"/>
</dbReference>
<keyword evidence="9 18" id="KW-0418">Kinase</keyword>
<dbReference type="SUPFAM" id="SSF55785">
    <property type="entry name" value="PYP-like sensor domain (PAS domain)"/>
    <property type="match status" value="1"/>
</dbReference>
<dbReference type="SMART" id="SM00388">
    <property type="entry name" value="HisKA"/>
    <property type="match status" value="1"/>
</dbReference>
<evidence type="ECO:0000256" key="11">
    <source>
        <dbReference type="ARBA" id="ARBA00022989"/>
    </source>
</evidence>
<keyword evidence="5" id="KW-0597">Phosphoprotein</keyword>
<comment type="subcellular location">
    <subcellularLocation>
        <location evidence="2">Cell membrane</location>
        <topology evidence="2">Multi-pass membrane protein</topology>
    </subcellularLocation>
</comment>
<dbReference type="Pfam" id="PF00672">
    <property type="entry name" value="HAMP"/>
    <property type="match status" value="1"/>
</dbReference>
<evidence type="ECO:0000256" key="9">
    <source>
        <dbReference type="ARBA" id="ARBA00022777"/>
    </source>
</evidence>
<proteinExistence type="predicted"/>
<dbReference type="Proteomes" id="UP001330434">
    <property type="component" value="Chromosome"/>
</dbReference>
<dbReference type="InterPro" id="IPR035965">
    <property type="entry name" value="PAS-like_dom_sf"/>
</dbReference>
<dbReference type="InterPro" id="IPR036890">
    <property type="entry name" value="HATPase_C_sf"/>
</dbReference>
<dbReference type="CDD" id="cd06225">
    <property type="entry name" value="HAMP"/>
    <property type="match status" value="1"/>
</dbReference>
<dbReference type="RefSeq" id="WP_331256687.1">
    <property type="nucleotide sequence ID" value="NZ_CP133270.1"/>
</dbReference>
<evidence type="ECO:0000256" key="15">
    <source>
        <dbReference type="SAM" id="Phobius"/>
    </source>
</evidence>
<evidence type="ECO:0000313" key="19">
    <source>
        <dbReference type="Proteomes" id="UP001330434"/>
    </source>
</evidence>
<dbReference type="InterPro" id="IPR003594">
    <property type="entry name" value="HATPase_dom"/>
</dbReference>
<dbReference type="Gene3D" id="1.10.287.130">
    <property type="match status" value="1"/>
</dbReference>
<dbReference type="PRINTS" id="PR00344">
    <property type="entry name" value="BCTRLSENSOR"/>
</dbReference>
<keyword evidence="4" id="KW-1003">Cell membrane</keyword>
<feature type="domain" description="Histidine kinase" evidence="16">
    <location>
        <begin position="507"/>
        <end position="725"/>
    </location>
</feature>
<evidence type="ECO:0000256" key="4">
    <source>
        <dbReference type="ARBA" id="ARBA00022475"/>
    </source>
</evidence>
<name>A0ABZ2C125_9PROT</name>
<dbReference type="InterPro" id="IPR017232">
    <property type="entry name" value="NtrY"/>
</dbReference>
<evidence type="ECO:0000256" key="12">
    <source>
        <dbReference type="ARBA" id="ARBA00023012"/>
    </source>
</evidence>
<reference evidence="18 19" key="1">
    <citation type="journal article" date="2024" name="Environ. Microbiol.">
        <title>Novel evolutionary insights on the interactions of the Holosporales (Alphaproteobacteria) with eukaryotic hosts from comparative genomics.</title>
        <authorList>
            <person name="Giovannini M."/>
            <person name="Petroni G."/>
            <person name="Castelli M."/>
        </authorList>
    </citation>
    <scope>NUCLEOTIDE SEQUENCE [LARGE SCALE GENOMIC DNA]</scope>
    <source>
        <strain evidence="18 19">US_Bl 15I1</strain>
    </source>
</reference>
<sequence length="733" mass="81427">MKNQIRTISAWSEKHRISEKLAVALAIATGVSVIATYIALTDAPPLIRGRKFLIFLLYLDLVLLLLLGGVVARRFVALWVKRKSGEAGAQLHSRMVGIFSLLAITPTILMAAFSALFFNIGVQSWFSQRVETAVGESMAVAEGYLREHEKVISANAQASASSLSRELPVLLLSPTRMAERLTEEVRNRSLDEGVIFDKEMNVLARSQFSYSLAFESIQSNDIKQVLSGHVVTYTADESHRVRALAPIDVQRGIFLLVGRKVDAQILDRVENATKAAHEYEKLEGDSTYLAIKFALIFVGIAVLLLLVAIWGGLVFANRLVKPISRLINAAEKVSSGDLSVRVITNQSDDELARLTKAFNHMTEQLASQRKELVEAHEQVDKRRRFTETVLAGVSAGVIGLDQQGHIYLPNKSASLLLGKDLKRRVGQKLSDVIPPIGDLLDETTTRTDNFLEQELTLPKEGEYRTFLFRVAVDRTGDRIRGYVITFDDITEIQAAQKNAAWADVARRIAHEIKNPLLPIQLAAERLKRRYLKQINNDPETFQACTDTIVRQVGHIGHMVSEFSAFARMPAPQMKEKNLIELIEQAVFLQKQAHPRIAYTFSAPEKNIIIRCDDNQMGQALTNLLQNAADAITPKLNADEHFQGEIQLTLDVEPNRLTLKINDNGTGLPKEGREKLLEPYVTFREEGTGLGLAIVKKIMEDHGGRIVLQDSKLGGAEVVLTLGRVVVSSKRLAS</sequence>
<keyword evidence="19" id="KW-1185">Reference proteome</keyword>
<evidence type="ECO:0000256" key="2">
    <source>
        <dbReference type="ARBA" id="ARBA00004651"/>
    </source>
</evidence>
<dbReference type="InterPro" id="IPR003660">
    <property type="entry name" value="HAMP_dom"/>
</dbReference>
<dbReference type="InterPro" id="IPR036097">
    <property type="entry name" value="HisK_dim/P_sf"/>
</dbReference>
<dbReference type="InterPro" id="IPR045671">
    <property type="entry name" value="NtrY-like_N"/>
</dbReference>
<dbReference type="CDD" id="cd00130">
    <property type="entry name" value="PAS"/>
    <property type="match status" value="1"/>
</dbReference>
<evidence type="ECO:0000256" key="10">
    <source>
        <dbReference type="ARBA" id="ARBA00022840"/>
    </source>
</evidence>
<dbReference type="GO" id="GO:0016301">
    <property type="term" value="F:kinase activity"/>
    <property type="evidence" value="ECO:0007669"/>
    <property type="project" value="UniProtKB-KW"/>
</dbReference>
<dbReference type="Gene3D" id="3.30.565.10">
    <property type="entry name" value="Histidine kinase-like ATPase, C-terminal domain"/>
    <property type="match status" value="1"/>
</dbReference>
<evidence type="ECO:0000256" key="8">
    <source>
        <dbReference type="ARBA" id="ARBA00022741"/>
    </source>
</evidence>
<feature type="domain" description="HAMP" evidence="17">
    <location>
        <begin position="317"/>
        <end position="370"/>
    </location>
</feature>
<dbReference type="Pfam" id="PF19312">
    <property type="entry name" value="NtrY_N"/>
    <property type="match status" value="1"/>
</dbReference>